<dbReference type="GO" id="GO:0048367">
    <property type="term" value="P:shoot system development"/>
    <property type="evidence" value="ECO:0007669"/>
    <property type="project" value="InterPro"/>
</dbReference>
<dbReference type="AlphaFoldDB" id="A0A161YJM4"/>
<dbReference type="Pfam" id="PF03087">
    <property type="entry name" value="BPS1"/>
    <property type="match status" value="1"/>
</dbReference>
<dbReference type="OrthoDB" id="1701699at2759"/>
<keyword evidence="3" id="KW-1185">Reference proteome</keyword>
<accession>A0A161YJM4</accession>
<dbReference type="OMA" id="RTISHDR"/>
<gene>
    <name evidence="1" type="ORF">DCAR_0519168</name>
    <name evidence="2" type="ORF">DCAR_0519171</name>
</gene>
<dbReference type="EMBL" id="CP093347">
    <property type="protein sequence ID" value="WOG99812.1"/>
    <property type="molecule type" value="Genomic_DNA"/>
</dbReference>
<dbReference type="PANTHER" id="PTHR33070:SF129">
    <property type="entry name" value="DUF241 DOMAIN PROTEIN"/>
    <property type="match status" value="1"/>
</dbReference>
<dbReference type="InterPro" id="IPR004320">
    <property type="entry name" value="BPS1_pln"/>
</dbReference>
<name>A0A161YJM4_DAUCS</name>
<dbReference type="Proteomes" id="UP000077755">
    <property type="component" value="Chromosome 5"/>
</dbReference>
<evidence type="ECO:0000313" key="3">
    <source>
        <dbReference type="Proteomes" id="UP000077755"/>
    </source>
</evidence>
<reference evidence="2" key="1">
    <citation type="journal article" date="2016" name="Nat. Genet.">
        <title>A high-quality carrot genome assembly provides new insights into carotenoid accumulation and asterid genome evolution.</title>
        <authorList>
            <person name="Iorizzo M."/>
            <person name="Ellison S."/>
            <person name="Senalik D."/>
            <person name="Zeng P."/>
            <person name="Satapoomin P."/>
            <person name="Huang J."/>
            <person name="Bowman M."/>
            <person name="Iovene M."/>
            <person name="Sanseverino W."/>
            <person name="Cavagnaro P."/>
            <person name="Yildiz M."/>
            <person name="Macko-Podgorni A."/>
            <person name="Moranska E."/>
            <person name="Grzebelus E."/>
            <person name="Grzebelus D."/>
            <person name="Ashrafi H."/>
            <person name="Zheng Z."/>
            <person name="Cheng S."/>
            <person name="Spooner D."/>
            <person name="Van Deynze A."/>
            <person name="Simon P."/>
        </authorList>
    </citation>
    <scope>NUCLEOTIDE SEQUENCE</scope>
    <source>
        <tissue evidence="2">Leaf</tissue>
    </source>
</reference>
<evidence type="ECO:0000313" key="1">
    <source>
        <dbReference type="EMBL" id="WOG99812.1"/>
    </source>
</evidence>
<sequence length="285" mass="31694">MAASIATTKVSAHSRSISLPSRSHLLTATVEEHLCRLRTPEGTSSSTVSKCDKLSALQDLYECVEDLIQSQAAQQDRLSCGEDILCGSIRLLDLCSTSKDALSHMRDSVQDLESSLRRRQTDVSSRIASYLVCKKKANRMLSKCFAGSKKSKINKSIETPAIVSLLREVEEVSISVFESIFSSICPAKEASTKSTWSKVFKSTQSKRVHCEEDTEEIINQVHNMDMALEAISKKSSKKSDITQTQDVQKCLTALDMNMQECEEQLDCLVRSLIKTRVLILNVLNH</sequence>
<dbReference type="PANTHER" id="PTHR33070">
    <property type="entry name" value="OS06G0725500 PROTEIN"/>
    <property type="match status" value="1"/>
</dbReference>
<proteinExistence type="predicted"/>
<reference evidence="2" key="2">
    <citation type="submission" date="2022-03" db="EMBL/GenBank/DDBJ databases">
        <title>Draft title - Genomic analysis of global carrot germplasm unveils the trajectory of domestication and the origin of high carotenoid orange carrot.</title>
        <authorList>
            <person name="Iorizzo M."/>
            <person name="Ellison S."/>
            <person name="Senalik D."/>
            <person name="Macko-Podgorni A."/>
            <person name="Grzebelus D."/>
            <person name="Bostan H."/>
            <person name="Rolling W."/>
            <person name="Curaba J."/>
            <person name="Simon P."/>
        </authorList>
    </citation>
    <scope>NUCLEOTIDE SEQUENCE</scope>
    <source>
        <tissue evidence="2">Leaf</tissue>
    </source>
</reference>
<evidence type="ECO:0000313" key="2">
    <source>
        <dbReference type="EMBL" id="WOG99815.1"/>
    </source>
</evidence>
<protein>
    <submittedName>
        <fullName evidence="2">Uncharacterized protein</fullName>
    </submittedName>
</protein>
<dbReference type="EMBL" id="CP093347">
    <property type="protein sequence ID" value="WOG99815.1"/>
    <property type="molecule type" value="Genomic_DNA"/>
</dbReference>
<dbReference type="GO" id="GO:0048364">
    <property type="term" value="P:root development"/>
    <property type="evidence" value="ECO:0007669"/>
    <property type="project" value="InterPro"/>
</dbReference>
<organism evidence="2 3">
    <name type="scientific">Daucus carota subsp. sativus</name>
    <name type="common">Carrot</name>
    <dbReference type="NCBI Taxonomy" id="79200"/>
    <lineage>
        <taxon>Eukaryota</taxon>
        <taxon>Viridiplantae</taxon>
        <taxon>Streptophyta</taxon>
        <taxon>Embryophyta</taxon>
        <taxon>Tracheophyta</taxon>
        <taxon>Spermatophyta</taxon>
        <taxon>Magnoliopsida</taxon>
        <taxon>eudicotyledons</taxon>
        <taxon>Gunneridae</taxon>
        <taxon>Pentapetalae</taxon>
        <taxon>asterids</taxon>
        <taxon>campanulids</taxon>
        <taxon>Apiales</taxon>
        <taxon>Apiaceae</taxon>
        <taxon>Apioideae</taxon>
        <taxon>Scandiceae</taxon>
        <taxon>Daucinae</taxon>
        <taxon>Daucus</taxon>
        <taxon>Daucus sect. Daucus</taxon>
    </lineage>
</organism>
<dbReference type="Gramene" id="KZM93519">
    <property type="protein sequence ID" value="KZM93519"/>
    <property type="gene ID" value="DCAR_016764"/>
</dbReference>